<evidence type="ECO:0000313" key="3">
    <source>
        <dbReference type="Proteomes" id="UP000233781"/>
    </source>
</evidence>
<organism evidence="2 3">
    <name type="scientific">Phycicoccus duodecadis</name>
    <dbReference type="NCBI Taxonomy" id="173053"/>
    <lineage>
        <taxon>Bacteria</taxon>
        <taxon>Bacillati</taxon>
        <taxon>Actinomycetota</taxon>
        <taxon>Actinomycetes</taxon>
        <taxon>Micrococcales</taxon>
        <taxon>Intrasporangiaceae</taxon>
        <taxon>Phycicoccus</taxon>
    </lineage>
</organism>
<dbReference type="GO" id="GO:0016887">
    <property type="term" value="F:ATP hydrolysis activity"/>
    <property type="evidence" value="ECO:0007669"/>
    <property type="project" value="InterPro"/>
</dbReference>
<dbReference type="InterPro" id="IPR027417">
    <property type="entry name" value="P-loop_NTPase"/>
</dbReference>
<dbReference type="PANTHER" id="PTHR35894">
    <property type="entry name" value="GENERAL SECRETION PATHWAY PROTEIN A-RELATED"/>
    <property type="match status" value="1"/>
</dbReference>
<dbReference type="Proteomes" id="UP000233781">
    <property type="component" value="Unassembled WGS sequence"/>
</dbReference>
<protein>
    <submittedName>
        <fullName evidence="2">AAA domain-containing protein</fullName>
    </submittedName>
</protein>
<reference evidence="2 3" key="1">
    <citation type="submission" date="2017-12" db="EMBL/GenBank/DDBJ databases">
        <title>Sequencing the genomes of 1000 Actinobacteria strains.</title>
        <authorList>
            <person name="Klenk H.-P."/>
        </authorList>
    </citation>
    <scope>NUCLEOTIDE SEQUENCE [LARGE SCALE GENOMIC DNA]</scope>
    <source>
        <strain evidence="2 3">DSM 12806</strain>
    </source>
</reference>
<dbReference type="EMBL" id="PJNE01000001">
    <property type="protein sequence ID" value="PKW25749.1"/>
    <property type="molecule type" value="Genomic_DNA"/>
</dbReference>
<dbReference type="InterPro" id="IPR052026">
    <property type="entry name" value="ExeA_AAA_ATPase_DNA-bind"/>
</dbReference>
<dbReference type="SUPFAM" id="SSF52540">
    <property type="entry name" value="P-loop containing nucleoside triphosphate hydrolases"/>
    <property type="match status" value="1"/>
</dbReference>
<proteinExistence type="predicted"/>
<dbReference type="Gene3D" id="3.40.50.300">
    <property type="entry name" value="P-loop containing nucleotide triphosphate hydrolases"/>
    <property type="match status" value="1"/>
</dbReference>
<dbReference type="SMART" id="SM00382">
    <property type="entry name" value="AAA"/>
    <property type="match status" value="1"/>
</dbReference>
<gene>
    <name evidence="2" type="ORF">ATL31_0549</name>
</gene>
<dbReference type="AlphaFoldDB" id="A0A2N3YFY9"/>
<dbReference type="PANTHER" id="PTHR35894:SF1">
    <property type="entry name" value="PHOSPHORIBULOKINASE _ URIDINE KINASE FAMILY"/>
    <property type="match status" value="1"/>
</dbReference>
<keyword evidence="3" id="KW-1185">Reference proteome</keyword>
<name>A0A2N3YFY9_9MICO</name>
<dbReference type="InterPro" id="IPR049945">
    <property type="entry name" value="AAA_22"/>
</dbReference>
<accession>A0A2N3YFY9</accession>
<dbReference type="InterPro" id="IPR003593">
    <property type="entry name" value="AAA+_ATPase"/>
</dbReference>
<evidence type="ECO:0000313" key="2">
    <source>
        <dbReference type="EMBL" id="PKW25749.1"/>
    </source>
</evidence>
<dbReference type="RefSeq" id="WP_101394431.1">
    <property type="nucleotide sequence ID" value="NZ_PJNE01000001.1"/>
</dbReference>
<evidence type="ECO:0000259" key="1">
    <source>
        <dbReference type="SMART" id="SM00382"/>
    </source>
</evidence>
<feature type="domain" description="AAA+ ATPase" evidence="1">
    <location>
        <begin position="38"/>
        <end position="177"/>
    </location>
</feature>
<sequence>MNTTPDRRTHVEKNLDVNLIRTSHFNLGRRLAKGAVAVNGLVAIDGPPGTGKTTCVRYFAETIGIPSAIITMAARPAPLDMLRQMHRAITGLEATGTRYQMQRDLLPILNHWDGVLIVDECQTAQVMTMQQITWLWEESQQAFPMVLVGTGILDALARYPQLKSRLMGHAVFAPLADNVLLDTVRALDHRLQDIPTSDLLDHDRHACHGLLRRWAMTVRWLDAHCVTTTATSRDLHAIASLLPTLD</sequence>
<dbReference type="OrthoDB" id="9801665at2"/>
<dbReference type="Pfam" id="PF13401">
    <property type="entry name" value="AAA_22"/>
    <property type="match status" value="1"/>
</dbReference>
<comment type="caution">
    <text evidence="2">The sequence shown here is derived from an EMBL/GenBank/DDBJ whole genome shotgun (WGS) entry which is preliminary data.</text>
</comment>